<protein>
    <submittedName>
        <fullName evidence="2">DUF2007 domain-containing protein</fullName>
    </submittedName>
</protein>
<dbReference type="Proteomes" id="UP001221558">
    <property type="component" value="Chromosome"/>
</dbReference>
<dbReference type="Gene3D" id="3.30.70.790">
    <property type="entry name" value="UreE, C-terminal domain"/>
    <property type="match status" value="1"/>
</dbReference>
<dbReference type="Pfam" id="PF09413">
    <property type="entry name" value="DUF2007"/>
    <property type="match status" value="1"/>
</dbReference>
<feature type="domain" description="DUF2007" evidence="1">
    <location>
        <begin position="1"/>
        <end position="67"/>
    </location>
</feature>
<dbReference type="InterPro" id="IPR011322">
    <property type="entry name" value="N-reg_PII-like_a/b"/>
</dbReference>
<gene>
    <name evidence="2" type="ORF">PQ465_10565</name>
</gene>
<reference evidence="2 3" key="1">
    <citation type="submission" date="2023-02" db="EMBL/GenBank/DDBJ databases">
        <title>Genome sequence of Sphingobacterium sp. KACC 22765.</title>
        <authorList>
            <person name="Kim S."/>
            <person name="Heo J."/>
            <person name="Kwon S.-W."/>
        </authorList>
    </citation>
    <scope>NUCLEOTIDE SEQUENCE [LARGE SCALE GENOMIC DNA]</scope>
    <source>
        <strain evidence="2 3">KACC 22765</strain>
    </source>
</reference>
<evidence type="ECO:0000313" key="3">
    <source>
        <dbReference type="Proteomes" id="UP001221558"/>
    </source>
</evidence>
<proteinExistence type="predicted"/>
<organism evidence="2 3">
    <name type="scientific">Sphingobacterium oryzagri</name>
    <dbReference type="NCBI Taxonomy" id="3025669"/>
    <lineage>
        <taxon>Bacteria</taxon>
        <taxon>Pseudomonadati</taxon>
        <taxon>Bacteroidota</taxon>
        <taxon>Sphingobacteriia</taxon>
        <taxon>Sphingobacteriales</taxon>
        <taxon>Sphingobacteriaceae</taxon>
        <taxon>Sphingobacterium</taxon>
    </lineage>
</organism>
<evidence type="ECO:0000259" key="1">
    <source>
        <dbReference type="Pfam" id="PF09413"/>
    </source>
</evidence>
<dbReference type="SUPFAM" id="SSF54913">
    <property type="entry name" value="GlnB-like"/>
    <property type="match status" value="1"/>
</dbReference>
<evidence type="ECO:0000313" key="2">
    <source>
        <dbReference type="EMBL" id="WDF70798.1"/>
    </source>
</evidence>
<name>A0ABY7WQS6_9SPHI</name>
<dbReference type="EMBL" id="CP117880">
    <property type="protein sequence ID" value="WDF70798.1"/>
    <property type="molecule type" value="Genomic_DNA"/>
</dbReference>
<dbReference type="InterPro" id="IPR018551">
    <property type="entry name" value="DUF2007"/>
</dbReference>
<accession>A0ABY7WQS6</accession>
<dbReference type="RefSeq" id="WP_274269502.1">
    <property type="nucleotide sequence ID" value="NZ_CP117880.1"/>
</dbReference>
<keyword evidence="3" id="KW-1185">Reference proteome</keyword>
<sequence length="136" mass="15153">MITVKTVDNPIDAHLIKTKLESAGVLCQLFDENIVTHNPLLPVAVCSIKVNVAAKDYEHAATLVEEMDSAASYDEPDELVVCPNCDCTSIDNKFYSQNDIRSLLASLFSLATMSYPIYVSKRYRCKKCDTVFDLPQ</sequence>